<sequence>MVLEGYCGYNSWVNIYLLDLIEQSNSDSLVISPCFCETFLLWITSLFIYLSIPFSVSSSKSTDSCKKLPWTLLVISKLVSINNLHFYELIDSLIELKNDQLVYPTAYVTPSIKLSTYILALWLIWYHRLKGVHTSISLTIYWFLMTIYSVFNFYSLIVTLNHHDEFIWSFDKTDIINKSLQTSGILCQLFLCCFPDTKREIFTKEIENECPYESSSFIGRLFFSWFDSMAIRGYRKTLQESDIWNLSGENTSFAIERKITAVEAKLNRDGQQKNQVNILKILLKSFWPTLLLGAVCKLFSSLLVFAGPQLMDALLTFIASDLPLWRGYAIAAAMFVSSFTQSIFDSQSEFWTQTTSIRLRSALVATIYKKLSNLGKSDYTTGEIVNTMAVDAQRVIDYVNIVNILWSAPLQLGVTIYLLWNQLGVSSIIGLSVIILLVPFNYIVSTRFRLCQLALMKEKDSRAKLISEVLSGMKVLKLYAWEGAFGDIIAAIRRNEIKYLKSQAIWMGGITIAFASVPFLVTVVAFTSYILIDKNHILDANKAFVSISLVYLLNMPLGMLPIVVTYGASVSIELFLVSLKRVNKFLSGDELDFESIRHAPDSSTPIKVKNATFSWSPDEEPTLKDINLEIEKKRLVAVVGIVGSGKSTLLSALLGDLHKQHGFVNVYGKLAYVPQSSWIQNATVRDNILFDAPFVKGKYDQIIEACALTPDLKILAGGDLTEIGEKGINVSGGQKQRISIARAVYSNSDIYLFDDPLSAVDAHVAKHLFDQVIGPKGMLKNKTRILVTHRITFLPQVDEIVVLRDGKIYESGTYSELMAKKGEFFDYIVQYLTEREEELDPEEKDFVKALDPEIEKKLSLTRSVSTSSSLTSSIRLRRRKSRASLIRSSSVISKNEEPDSKGDKFKLIEAENAETGSVNSKIYLDYFIAIGVKACGITLILFAALHATSVGSSLWLTAWSEDSLNPLNFNNTALRNKRLIVYALLGTGQTLLVFASTMVLSIAVVNGACWIHEQMLSRLVRAPMSFFDSTPTGRILNRFTGDIGVADTSIGFNLNTLVSQLFSSIASIIVISMETPLLLIVLLVLGAVYIFIQKIYIASSRQLRRIDGVTRSPVYSHFSESVSGSSSIRAYQATDRFTHKIFKLVDINNSTSIANLAASRWLAIRLQILGNIIVTSTVILAINARGSSTAGRTAFSFSYASQITSILSTLVRAFSDIENSLVSVERCLEYTKLPVEASWINPTHRPQKDWPSKGNITFNKYSTRYRPGLDLVLKEITCCINSNEKVGIVGRTGAGKSSLTLALFRLIEPIEGTIKIDDEDITQLGLHDLRSRLTVIPQDPVLFSGSFRRNFDPFEKYADHEIYNAIEQANLKDFVASLDNGLDHEVTEGGDNLSVGQRQLVCLARALLRKSKILVLDEATAAVDVETDELIQQTIREQFKDCTIVTIAHRLNTILDYDKIIVMDKGQIIEHDSPENLLKNDKSVFYSMAKDAKLV</sequence>
<evidence type="ECO:0000256" key="6">
    <source>
        <dbReference type="ARBA" id="ARBA00022737"/>
    </source>
</evidence>
<keyword evidence="4" id="KW-0926">Vacuole</keyword>
<feature type="transmembrane region" description="Helical" evidence="13">
    <location>
        <begin position="107"/>
        <end position="126"/>
    </location>
</feature>
<evidence type="ECO:0000256" key="2">
    <source>
        <dbReference type="ARBA" id="ARBA00009726"/>
    </source>
</evidence>
<dbReference type="InterPro" id="IPR011527">
    <property type="entry name" value="ABC1_TM_dom"/>
</dbReference>
<dbReference type="Pfam" id="PF00005">
    <property type="entry name" value="ABC_tran"/>
    <property type="match status" value="2"/>
</dbReference>
<name>T1K119_TETUR</name>
<feature type="domain" description="ABC transmembrane type-1" evidence="15">
    <location>
        <begin position="291"/>
        <end position="569"/>
    </location>
</feature>
<dbReference type="EMBL" id="CAEY01001146">
    <property type="status" value="NOT_ANNOTATED_CDS"/>
    <property type="molecule type" value="Genomic_DNA"/>
</dbReference>
<keyword evidence="8" id="KW-0067">ATP-binding</keyword>
<dbReference type="EnsemblMetazoa" id="tetur03g09880.1">
    <property type="protein sequence ID" value="tetur03g09880.1"/>
    <property type="gene ID" value="tetur03g09880"/>
</dbReference>
<dbReference type="PANTHER" id="PTHR24223:SF443">
    <property type="entry name" value="MULTIDRUG-RESISTANCE LIKE PROTEIN 1, ISOFORM I"/>
    <property type="match status" value="1"/>
</dbReference>
<feature type="transmembrane region" description="Helical" evidence="13">
    <location>
        <begin position="39"/>
        <end position="56"/>
    </location>
</feature>
<dbReference type="FunFam" id="3.40.50.300:FF:000074">
    <property type="entry name" value="Multidrug resistance-associated protein 5 isoform 1"/>
    <property type="match status" value="1"/>
</dbReference>
<protein>
    <recommendedName>
        <fullName evidence="11">ABC-type glutathione-S-conjugate transporter</fullName>
        <ecNumber evidence="11">7.6.2.3</ecNumber>
    </recommendedName>
</protein>
<dbReference type="SMART" id="SM00382">
    <property type="entry name" value="AAA"/>
    <property type="match status" value="2"/>
</dbReference>
<evidence type="ECO:0000256" key="1">
    <source>
        <dbReference type="ARBA" id="ARBA00004128"/>
    </source>
</evidence>
<comment type="subcellular location">
    <subcellularLocation>
        <location evidence="1">Vacuole membrane</location>
        <topology evidence="1">Multi-pass membrane protein</topology>
    </subcellularLocation>
</comment>
<evidence type="ECO:0000313" key="17">
    <source>
        <dbReference type="Proteomes" id="UP000015104"/>
    </source>
</evidence>
<feature type="domain" description="ABC transporter" evidence="14">
    <location>
        <begin position="606"/>
        <end position="830"/>
    </location>
</feature>
<feature type="transmembrane region" description="Helical" evidence="13">
    <location>
        <begin position="138"/>
        <end position="155"/>
    </location>
</feature>
<feature type="transmembrane region" description="Helical" evidence="13">
    <location>
        <begin position="325"/>
        <end position="344"/>
    </location>
</feature>
<evidence type="ECO:0000256" key="9">
    <source>
        <dbReference type="ARBA" id="ARBA00022989"/>
    </source>
</evidence>
<dbReference type="GO" id="GO:0000323">
    <property type="term" value="C:lytic vacuole"/>
    <property type="evidence" value="ECO:0007669"/>
    <property type="project" value="UniProtKB-ARBA"/>
</dbReference>
<dbReference type="CDD" id="cd18603">
    <property type="entry name" value="ABC_6TM_MRP1_2_3_6_D2_like"/>
    <property type="match status" value="1"/>
</dbReference>
<dbReference type="HOGENOM" id="CLU_000604_27_3_1"/>
<evidence type="ECO:0000313" key="16">
    <source>
        <dbReference type="EnsemblMetazoa" id="tetur03g09880.1"/>
    </source>
</evidence>
<feature type="transmembrane region" description="Helical" evidence="13">
    <location>
        <begin position="281"/>
        <end position="305"/>
    </location>
</feature>
<feature type="transmembrane region" description="Helical" evidence="13">
    <location>
        <begin position="398"/>
        <end position="420"/>
    </location>
</feature>
<dbReference type="eggNOG" id="KOG0054">
    <property type="taxonomic scope" value="Eukaryota"/>
</dbReference>
<dbReference type="InterPro" id="IPR050173">
    <property type="entry name" value="ABC_transporter_C-like"/>
</dbReference>
<feature type="transmembrane region" description="Helical" evidence="13">
    <location>
        <begin position="552"/>
        <end position="577"/>
    </location>
</feature>
<dbReference type="FunFam" id="3.40.50.300:FF:000293">
    <property type="entry name" value="ATP binding cassette subfamily C member 1"/>
    <property type="match status" value="1"/>
</dbReference>
<keyword evidence="17" id="KW-1185">Reference proteome</keyword>
<dbReference type="FunFam" id="1.20.1560.10:FF:000001">
    <property type="entry name" value="ATP-binding cassette subfamily C member 1"/>
    <property type="match status" value="1"/>
</dbReference>
<dbReference type="InterPro" id="IPR003593">
    <property type="entry name" value="AAA+_ATPase"/>
</dbReference>
<dbReference type="PANTHER" id="PTHR24223">
    <property type="entry name" value="ATP-BINDING CASSETTE SUB-FAMILY C"/>
    <property type="match status" value="1"/>
</dbReference>
<feature type="domain" description="ABC transporter" evidence="14">
    <location>
        <begin position="1256"/>
        <end position="1490"/>
    </location>
</feature>
<feature type="transmembrane region" description="Helical" evidence="13">
    <location>
        <begin position="1077"/>
        <end position="1097"/>
    </location>
</feature>
<dbReference type="InterPro" id="IPR027417">
    <property type="entry name" value="P-loop_NTPase"/>
</dbReference>
<dbReference type="Gene3D" id="1.20.1560.10">
    <property type="entry name" value="ABC transporter type 1, transmembrane domain"/>
    <property type="match status" value="2"/>
</dbReference>
<keyword evidence="6" id="KW-0677">Repeat</keyword>
<feature type="transmembrane region" description="Helical" evidence="13">
    <location>
        <begin position="926"/>
        <end position="959"/>
    </location>
</feature>
<dbReference type="EC" id="7.6.2.3" evidence="11"/>
<dbReference type="FunFam" id="1.20.1560.10:FF:000020">
    <property type="entry name" value="ABC metal ion transporter"/>
    <property type="match status" value="1"/>
</dbReference>
<dbReference type="PROSITE" id="PS50893">
    <property type="entry name" value="ABC_TRANSPORTER_2"/>
    <property type="match status" value="2"/>
</dbReference>
<dbReference type="InterPro" id="IPR036640">
    <property type="entry name" value="ABC1_TM_sf"/>
</dbReference>
<dbReference type="CDD" id="cd03250">
    <property type="entry name" value="ABCC_MRP_domain1"/>
    <property type="match status" value="1"/>
</dbReference>
<evidence type="ECO:0000256" key="13">
    <source>
        <dbReference type="SAM" id="Phobius"/>
    </source>
</evidence>
<feature type="transmembrane region" description="Helical" evidence="13">
    <location>
        <begin position="1052"/>
        <end position="1071"/>
    </location>
</feature>
<feature type="transmembrane region" description="Helical" evidence="13">
    <location>
        <begin position="1162"/>
        <end position="1182"/>
    </location>
</feature>
<reference evidence="17" key="1">
    <citation type="submission" date="2011-08" db="EMBL/GenBank/DDBJ databases">
        <authorList>
            <person name="Rombauts S."/>
        </authorList>
    </citation>
    <scope>NUCLEOTIDE SEQUENCE</scope>
    <source>
        <strain evidence="17">London</strain>
    </source>
</reference>
<keyword evidence="5 13" id="KW-0812">Transmembrane</keyword>
<comment type="catalytic activity">
    <reaction evidence="12">
        <text>leukotriene C4(in) + ATP + H2O = leukotriene C4(out) + ADP + phosphate + H(+)</text>
        <dbReference type="Rhea" id="RHEA:38963"/>
        <dbReference type="ChEBI" id="CHEBI:15377"/>
        <dbReference type="ChEBI" id="CHEBI:15378"/>
        <dbReference type="ChEBI" id="CHEBI:30616"/>
        <dbReference type="ChEBI" id="CHEBI:43474"/>
        <dbReference type="ChEBI" id="CHEBI:57973"/>
        <dbReference type="ChEBI" id="CHEBI:456216"/>
    </reaction>
    <physiologicalReaction direction="left-to-right" evidence="12">
        <dbReference type="Rhea" id="RHEA:38964"/>
    </physiologicalReaction>
</comment>
<keyword evidence="3" id="KW-0813">Transport</keyword>
<feature type="domain" description="ABC transmembrane type-1" evidence="15">
    <location>
        <begin position="937"/>
        <end position="1219"/>
    </location>
</feature>
<dbReference type="CDD" id="cd18595">
    <property type="entry name" value="ABC_6TM_MRP1_2_3_6_D1_like"/>
    <property type="match status" value="1"/>
</dbReference>
<dbReference type="CDD" id="cd03244">
    <property type="entry name" value="ABCC_MRP_domain2"/>
    <property type="match status" value="1"/>
</dbReference>
<evidence type="ECO:0000256" key="12">
    <source>
        <dbReference type="ARBA" id="ARBA00047523"/>
    </source>
</evidence>
<dbReference type="InterPro" id="IPR017871">
    <property type="entry name" value="ABC_transporter-like_CS"/>
</dbReference>
<dbReference type="GO" id="GO:0005774">
    <property type="term" value="C:vacuolar membrane"/>
    <property type="evidence" value="ECO:0007669"/>
    <property type="project" value="UniProtKB-SubCell"/>
</dbReference>
<feature type="transmembrane region" description="Helical" evidence="13">
    <location>
        <begin position="979"/>
        <end position="1011"/>
    </location>
</feature>
<evidence type="ECO:0000256" key="5">
    <source>
        <dbReference type="ARBA" id="ARBA00022692"/>
    </source>
</evidence>
<dbReference type="SUPFAM" id="SSF52540">
    <property type="entry name" value="P-loop containing nucleoside triphosphate hydrolases"/>
    <property type="match status" value="2"/>
</dbReference>
<dbReference type="GO" id="GO:0005524">
    <property type="term" value="F:ATP binding"/>
    <property type="evidence" value="ECO:0007669"/>
    <property type="project" value="UniProtKB-KW"/>
</dbReference>
<evidence type="ECO:0000259" key="14">
    <source>
        <dbReference type="PROSITE" id="PS50893"/>
    </source>
</evidence>
<proteinExistence type="inferred from homology"/>
<dbReference type="Gene3D" id="3.40.50.300">
    <property type="entry name" value="P-loop containing nucleotide triphosphate hydrolases"/>
    <property type="match status" value="2"/>
</dbReference>
<feature type="transmembrane region" description="Helical" evidence="13">
    <location>
        <begin position="426"/>
        <end position="444"/>
    </location>
</feature>
<dbReference type="GO" id="GO:0016887">
    <property type="term" value="F:ATP hydrolysis activity"/>
    <property type="evidence" value="ECO:0007669"/>
    <property type="project" value="InterPro"/>
</dbReference>
<dbReference type="SUPFAM" id="SSF90123">
    <property type="entry name" value="ABC transporter transmembrane region"/>
    <property type="match status" value="2"/>
</dbReference>
<dbReference type="InterPro" id="IPR003439">
    <property type="entry name" value="ABC_transporter-like_ATP-bd"/>
</dbReference>
<organism evidence="16 17">
    <name type="scientific">Tetranychus urticae</name>
    <name type="common">Two-spotted spider mite</name>
    <dbReference type="NCBI Taxonomy" id="32264"/>
    <lineage>
        <taxon>Eukaryota</taxon>
        <taxon>Metazoa</taxon>
        <taxon>Ecdysozoa</taxon>
        <taxon>Arthropoda</taxon>
        <taxon>Chelicerata</taxon>
        <taxon>Arachnida</taxon>
        <taxon>Acari</taxon>
        <taxon>Acariformes</taxon>
        <taxon>Trombidiformes</taxon>
        <taxon>Prostigmata</taxon>
        <taxon>Eleutherengona</taxon>
        <taxon>Raphignathae</taxon>
        <taxon>Tetranychoidea</taxon>
        <taxon>Tetranychidae</taxon>
        <taxon>Tetranychus</taxon>
    </lineage>
</organism>
<evidence type="ECO:0000256" key="4">
    <source>
        <dbReference type="ARBA" id="ARBA00022554"/>
    </source>
</evidence>
<comment type="similarity">
    <text evidence="2">Belongs to the ABC transporter superfamily. ABCC family. Conjugate transporter (TC 3.A.1.208) subfamily.</text>
</comment>
<dbReference type="GO" id="GO:0015431">
    <property type="term" value="F:ABC-type glutathione S-conjugate transporter activity"/>
    <property type="evidence" value="ECO:0007669"/>
    <property type="project" value="UniProtKB-EC"/>
</dbReference>
<keyword evidence="10 13" id="KW-0472">Membrane</keyword>
<keyword evidence="7" id="KW-0547">Nucleotide-binding</keyword>
<evidence type="ECO:0000259" key="15">
    <source>
        <dbReference type="PROSITE" id="PS50929"/>
    </source>
</evidence>
<evidence type="ECO:0000256" key="8">
    <source>
        <dbReference type="ARBA" id="ARBA00022840"/>
    </source>
</evidence>
<dbReference type="Proteomes" id="UP000015104">
    <property type="component" value="Unassembled WGS sequence"/>
</dbReference>
<dbReference type="PROSITE" id="PS50929">
    <property type="entry name" value="ABC_TM1F"/>
    <property type="match status" value="2"/>
</dbReference>
<evidence type="ECO:0000256" key="3">
    <source>
        <dbReference type="ARBA" id="ARBA00022448"/>
    </source>
</evidence>
<feature type="transmembrane region" description="Helical" evidence="13">
    <location>
        <begin position="504"/>
        <end position="532"/>
    </location>
</feature>
<accession>T1K119</accession>
<dbReference type="PROSITE" id="PS00211">
    <property type="entry name" value="ABC_TRANSPORTER_1"/>
    <property type="match status" value="2"/>
</dbReference>
<dbReference type="Pfam" id="PF00664">
    <property type="entry name" value="ABC_membrane"/>
    <property type="match status" value="2"/>
</dbReference>
<evidence type="ECO:0000256" key="10">
    <source>
        <dbReference type="ARBA" id="ARBA00023136"/>
    </source>
</evidence>
<keyword evidence="9 13" id="KW-1133">Transmembrane helix</keyword>
<reference evidence="16" key="2">
    <citation type="submission" date="2015-06" db="UniProtKB">
        <authorList>
            <consortium name="EnsemblMetazoa"/>
        </authorList>
    </citation>
    <scope>IDENTIFICATION</scope>
</reference>
<evidence type="ECO:0000256" key="11">
    <source>
        <dbReference type="ARBA" id="ARBA00024220"/>
    </source>
</evidence>
<evidence type="ECO:0000256" key="7">
    <source>
        <dbReference type="ARBA" id="ARBA00022741"/>
    </source>
</evidence>